<protein>
    <submittedName>
        <fullName evidence="2">Uncharacterized protein</fullName>
    </submittedName>
</protein>
<keyword evidence="3" id="KW-1185">Reference proteome</keyword>
<dbReference type="STRING" id="1182543.W9X6B6"/>
<feature type="region of interest" description="Disordered" evidence="1">
    <location>
        <begin position="81"/>
        <end position="122"/>
    </location>
</feature>
<organism evidence="2 3">
    <name type="scientific">Cladophialophora psammophila CBS 110553</name>
    <dbReference type="NCBI Taxonomy" id="1182543"/>
    <lineage>
        <taxon>Eukaryota</taxon>
        <taxon>Fungi</taxon>
        <taxon>Dikarya</taxon>
        <taxon>Ascomycota</taxon>
        <taxon>Pezizomycotina</taxon>
        <taxon>Eurotiomycetes</taxon>
        <taxon>Chaetothyriomycetidae</taxon>
        <taxon>Chaetothyriales</taxon>
        <taxon>Herpotrichiellaceae</taxon>
        <taxon>Cladophialophora</taxon>
    </lineage>
</organism>
<name>W9X6B6_9EURO</name>
<proteinExistence type="predicted"/>
<gene>
    <name evidence="2" type="ORF">A1O5_10976</name>
</gene>
<evidence type="ECO:0000256" key="1">
    <source>
        <dbReference type="SAM" id="MobiDB-lite"/>
    </source>
</evidence>
<evidence type="ECO:0000313" key="2">
    <source>
        <dbReference type="EMBL" id="EXJ65999.1"/>
    </source>
</evidence>
<dbReference type="eggNOG" id="ENOG502QSHE">
    <property type="taxonomic scope" value="Eukaryota"/>
</dbReference>
<comment type="caution">
    <text evidence="2">The sequence shown here is derived from an EMBL/GenBank/DDBJ whole genome shotgun (WGS) entry which is preliminary data.</text>
</comment>
<dbReference type="EMBL" id="AMGX01000022">
    <property type="protein sequence ID" value="EXJ65999.1"/>
    <property type="molecule type" value="Genomic_DNA"/>
</dbReference>
<feature type="compositionally biased region" description="Basic residues" evidence="1">
    <location>
        <begin position="106"/>
        <end position="122"/>
    </location>
</feature>
<accession>W9X6B6</accession>
<dbReference type="AlphaFoldDB" id="W9X6B6"/>
<dbReference type="Proteomes" id="UP000019471">
    <property type="component" value="Unassembled WGS sequence"/>
</dbReference>
<evidence type="ECO:0000313" key="3">
    <source>
        <dbReference type="Proteomes" id="UP000019471"/>
    </source>
</evidence>
<dbReference type="Gene3D" id="3.20.20.140">
    <property type="entry name" value="Metal-dependent hydrolases"/>
    <property type="match status" value="1"/>
</dbReference>
<reference evidence="2 3" key="1">
    <citation type="submission" date="2013-03" db="EMBL/GenBank/DDBJ databases">
        <title>The Genome Sequence of Cladophialophora psammophila CBS 110553.</title>
        <authorList>
            <consortium name="The Broad Institute Genomics Platform"/>
            <person name="Cuomo C."/>
            <person name="de Hoog S."/>
            <person name="Gorbushina A."/>
            <person name="Walker B."/>
            <person name="Young S.K."/>
            <person name="Zeng Q."/>
            <person name="Gargeya S."/>
            <person name="Fitzgerald M."/>
            <person name="Haas B."/>
            <person name="Abouelleil A."/>
            <person name="Allen A.W."/>
            <person name="Alvarado L."/>
            <person name="Arachchi H.M."/>
            <person name="Berlin A.M."/>
            <person name="Chapman S.B."/>
            <person name="Gainer-Dewar J."/>
            <person name="Goldberg J."/>
            <person name="Griggs A."/>
            <person name="Gujja S."/>
            <person name="Hansen M."/>
            <person name="Howarth C."/>
            <person name="Imamovic A."/>
            <person name="Ireland A."/>
            <person name="Larimer J."/>
            <person name="McCowan C."/>
            <person name="Murphy C."/>
            <person name="Pearson M."/>
            <person name="Poon T.W."/>
            <person name="Priest M."/>
            <person name="Roberts A."/>
            <person name="Saif S."/>
            <person name="Shea T."/>
            <person name="Sisk P."/>
            <person name="Sykes S."/>
            <person name="Wortman J."/>
            <person name="Nusbaum C."/>
            <person name="Birren B."/>
        </authorList>
    </citation>
    <scope>NUCLEOTIDE SEQUENCE [LARGE SCALE GENOMIC DNA]</scope>
    <source>
        <strain evidence="2 3">CBS 110553</strain>
    </source>
</reference>
<dbReference type="OrthoDB" id="3501663at2759"/>
<sequence length="122" mass="13740">MAMDEDEWDALETYRSRKGLPLHVAAHWLVPYSDPDQEIQATLDKAIEMHHTFHPSAPPSFCVFGVKLIGDGVVDSCTAALSQPYGTKPDPVEPIWPAEKMAKSHPPGRRRGASVRRTRHWR</sequence>
<dbReference type="GeneID" id="19195666"/>
<dbReference type="HOGENOM" id="CLU_2026479_0_0_1"/>
<dbReference type="RefSeq" id="XP_007749739.1">
    <property type="nucleotide sequence ID" value="XM_007751549.1"/>
</dbReference>